<dbReference type="eggNOG" id="KOG1619">
    <property type="taxonomic scope" value="Eukaryota"/>
</dbReference>
<keyword evidence="10" id="KW-1278">Translocase</keyword>
<evidence type="ECO:0000256" key="20">
    <source>
        <dbReference type="ARBA" id="ARBA00042550"/>
    </source>
</evidence>
<evidence type="ECO:0000256" key="15">
    <source>
        <dbReference type="ARBA" id="ARBA00023136"/>
    </source>
</evidence>
<reference evidence="27" key="1">
    <citation type="journal article" date="2013" name="Science">
        <title>Comparative analysis of bat genomes provides insight into the evolution of flight and immunity.</title>
        <authorList>
            <person name="Zhang G."/>
            <person name="Cowled C."/>
            <person name="Shi Z."/>
            <person name="Huang Z."/>
            <person name="Bishop-Lilly K.A."/>
            <person name="Fang X."/>
            <person name="Wynne J.W."/>
            <person name="Xiong Z."/>
            <person name="Baker M.L."/>
            <person name="Zhao W."/>
            <person name="Tachedjian M."/>
            <person name="Zhu Y."/>
            <person name="Zhou P."/>
            <person name="Jiang X."/>
            <person name="Ng J."/>
            <person name="Yang L."/>
            <person name="Wu L."/>
            <person name="Xiao J."/>
            <person name="Feng Y."/>
            <person name="Chen Y."/>
            <person name="Sun X."/>
            <person name="Zhang Y."/>
            <person name="Marsh G.A."/>
            <person name="Crameri G."/>
            <person name="Broder C.C."/>
            <person name="Frey K.G."/>
            <person name="Wang L.F."/>
            <person name="Wang J."/>
        </authorList>
    </citation>
    <scope>NUCLEOTIDE SEQUENCE [LARGE SCALE GENOMIC DNA]</scope>
</reference>
<feature type="transmembrane region" description="Helical" evidence="24">
    <location>
        <begin position="122"/>
        <end position="143"/>
    </location>
</feature>
<keyword evidence="9" id="KW-0967">Endosome</keyword>
<dbReference type="PANTHER" id="PTHR10106">
    <property type="entry name" value="CYTOCHROME B561-RELATED"/>
    <property type="match status" value="1"/>
</dbReference>
<feature type="domain" description="Cytochrome b561" evidence="25">
    <location>
        <begin position="12"/>
        <end position="219"/>
    </location>
</feature>
<evidence type="ECO:0000256" key="8">
    <source>
        <dbReference type="ARBA" id="ARBA00022723"/>
    </source>
</evidence>
<dbReference type="Proteomes" id="UP000010556">
    <property type="component" value="Unassembled WGS sequence"/>
</dbReference>
<comment type="catalytic activity">
    <reaction evidence="23">
        <text>Fe(3+)(out) + L-ascorbate(in) = monodehydro-L-ascorbate radical(in) + Fe(2+)(out) + H(+)</text>
        <dbReference type="Rhea" id="RHEA:30403"/>
        <dbReference type="ChEBI" id="CHEBI:15378"/>
        <dbReference type="ChEBI" id="CHEBI:29033"/>
        <dbReference type="ChEBI" id="CHEBI:29034"/>
        <dbReference type="ChEBI" id="CHEBI:38290"/>
        <dbReference type="ChEBI" id="CHEBI:59513"/>
        <dbReference type="EC" id="7.2.1.3"/>
    </reaction>
    <physiologicalReaction direction="left-to-right" evidence="23">
        <dbReference type="Rhea" id="RHEA:30404"/>
    </physiologicalReaction>
</comment>
<evidence type="ECO:0000256" key="23">
    <source>
        <dbReference type="ARBA" id="ARBA00048457"/>
    </source>
</evidence>
<evidence type="ECO:0000256" key="17">
    <source>
        <dbReference type="ARBA" id="ARBA00023228"/>
    </source>
</evidence>
<organism evidence="26 27">
    <name type="scientific">Myotis davidii</name>
    <name type="common">David's myotis</name>
    <dbReference type="NCBI Taxonomy" id="225400"/>
    <lineage>
        <taxon>Eukaryota</taxon>
        <taxon>Metazoa</taxon>
        <taxon>Chordata</taxon>
        <taxon>Craniata</taxon>
        <taxon>Vertebrata</taxon>
        <taxon>Euteleostomi</taxon>
        <taxon>Mammalia</taxon>
        <taxon>Eutheria</taxon>
        <taxon>Laurasiatheria</taxon>
        <taxon>Chiroptera</taxon>
        <taxon>Yangochiroptera</taxon>
        <taxon>Vespertilionidae</taxon>
        <taxon>Myotis</taxon>
    </lineage>
</organism>
<keyword evidence="11" id="KW-0249">Electron transport</keyword>
<keyword evidence="6" id="KW-0349">Heme</keyword>
<proteinExistence type="predicted"/>
<keyword evidence="12 24" id="KW-1133">Transmembrane helix</keyword>
<dbReference type="EMBL" id="KB113693">
    <property type="protein sequence ID" value="ELK23421.1"/>
    <property type="molecule type" value="Genomic_DNA"/>
</dbReference>
<dbReference type="GO" id="GO:0031902">
    <property type="term" value="C:late endosome membrane"/>
    <property type="evidence" value="ECO:0007669"/>
    <property type="project" value="UniProtKB-SubCell"/>
</dbReference>
<dbReference type="PROSITE" id="PS50939">
    <property type="entry name" value="CYTOCHROME_B561"/>
    <property type="match status" value="1"/>
</dbReference>
<keyword evidence="16" id="KW-0325">Glycoprotein</keyword>
<comment type="cofactor">
    <cofactor evidence="1">
        <name>heme b</name>
        <dbReference type="ChEBI" id="CHEBI:60344"/>
    </cofactor>
</comment>
<dbReference type="Pfam" id="PF03188">
    <property type="entry name" value="Cytochrom_B561"/>
    <property type="match status" value="1"/>
</dbReference>
<keyword evidence="13" id="KW-0560">Oxidoreductase</keyword>
<evidence type="ECO:0000256" key="2">
    <source>
        <dbReference type="ARBA" id="ARBA00004107"/>
    </source>
</evidence>
<feature type="transmembrane region" description="Helical" evidence="24">
    <location>
        <begin position="7"/>
        <end position="29"/>
    </location>
</feature>
<comment type="subunit">
    <text evidence="4">Homodimer.</text>
</comment>
<evidence type="ECO:0000313" key="26">
    <source>
        <dbReference type="EMBL" id="ELK23421.1"/>
    </source>
</evidence>
<keyword evidence="27" id="KW-1185">Reference proteome</keyword>
<sequence>MAEGRFYLSVLALSTLGSVCVLFTVYWMWSWHGGFAWDGSTLTFNCHPVLMVAGMVVVYSAASLVYRLPQSWVGPKLPWKIAHASLHLLAFVLTVLGLEAVFRYHNNKHIANLYSLHSWLGITTVFFFACQWLLGFAVFLLPWASPWLRGLLKPVHVFFGASILALAMASVISGINEKLFFSLKNATRPYSSLPGEAVFANGTGMLVVAFGLLVLYVLQASSWKRPEVGITTEGQVRALVSTARLGAGWVYRSPGEAWALPGRLTQEHGGGPGSWNVGHWCQASPSLPSEQMQLPSLWGSWGLVHWERTGVIPFPRFLWLQEGKCGLTLPRGALGVKRGVVTSAFPA</sequence>
<evidence type="ECO:0000259" key="25">
    <source>
        <dbReference type="PROSITE" id="PS50939"/>
    </source>
</evidence>
<evidence type="ECO:0000256" key="12">
    <source>
        <dbReference type="ARBA" id="ARBA00022989"/>
    </source>
</evidence>
<keyword evidence="5" id="KW-0813">Transport</keyword>
<evidence type="ECO:0000256" key="1">
    <source>
        <dbReference type="ARBA" id="ARBA00001970"/>
    </source>
</evidence>
<dbReference type="SMART" id="SM00665">
    <property type="entry name" value="B561"/>
    <property type="match status" value="1"/>
</dbReference>
<dbReference type="AlphaFoldDB" id="L5LC22"/>
<dbReference type="Gene3D" id="1.20.120.1770">
    <property type="match status" value="1"/>
</dbReference>
<comment type="function">
    <text evidence="22">Transmembrane reductase that uses ascorbate as an electron donor in the cytoplasm and transfers electrons across membranes to reduce iron cations Fe(3+) into Fe(2+) in the lumen of the late endosome and lysosome. Reduced iron can then be extruded from the late endosome and lysosome to the cytoplasm by divalent metal-specific transporters. It is therefore most probably involved in endosomal and lysosomal cellular iron homeostasis.</text>
</comment>
<keyword evidence="14" id="KW-0408">Iron</keyword>
<evidence type="ECO:0000313" key="27">
    <source>
        <dbReference type="Proteomes" id="UP000010556"/>
    </source>
</evidence>
<evidence type="ECO:0000256" key="11">
    <source>
        <dbReference type="ARBA" id="ARBA00022982"/>
    </source>
</evidence>
<evidence type="ECO:0000256" key="6">
    <source>
        <dbReference type="ARBA" id="ARBA00022617"/>
    </source>
</evidence>
<keyword evidence="7 24" id="KW-0812">Transmembrane</keyword>
<evidence type="ECO:0000256" key="5">
    <source>
        <dbReference type="ARBA" id="ARBA00022448"/>
    </source>
</evidence>
<name>L5LC22_MYODS</name>
<evidence type="ECO:0000256" key="18">
    <source>
        <dbReference type="ARBA" id="ARBA00024225"/>
    </source>
</evidence>
<evidence type="ECO:0000256" key="19">
    <source>
        <dbReference type="ARBA" id="ARBA00040498"/>
    </source>
</evidence>
<dbReference type="GO" id="GO:0005765">
    <property type="term" value="C:lysosomal membrane"/>
    <property type="evidence" value="ECO:0007669"/>
    <property type="project" value="UniProtKB-SubCell"/>
</dbReference>
<dbReference type="GO" id="GO:0140571">
    <property type="term" value="F:transmembrane ascorbate ferrireductase activity"/>
    <property type="evidence" value="ECO:0007669"/>
    <property type="project" value="UniProtKB-EC"/>
</dbReference>
<evidence type="ECO:0000256" key="21">
    <source>
        <dbReference type="ARBA" id="ARBA00042571"/>
    </source>
</evidence>
<evidence type="ECO:0000256" key="16">
    <source>
        <dbReference type="ARBA" id="ARBA00023180"/>
    </source>
</evidence>
<feature type="transmembrane region" description="Helical" evidence="24">
    <location>
        <begin position="155"/>
        <end position="175"/>
    </location>
</feature>
<dbReference type="InterPro" id="IPR006593">
    <property type="entry name" value="Cyt_b561/ferric_Rdtase_TM"/>
</dbReference>
<comment type="subcellular location">
    <subcellularLocation>
        <location evidence="2">Late endosome membrane</location>
        <topology evidence="2">Multi-pass membrane protein</topology>
    </subcellularLocation>
    <subcellularLocation>
        <location evidence="3">Lysosome membrane</location>
        <topology evidence="3">Multi-pass membrane protein</topology>
    </subcellularLocation>
</comment>
<evidence type="ECO:0000256" key="24">
    <source>
        <dbReference type="SAM" id="Phobius"/>
    </source>
</evidence>
<evidence type="ECO:0000256" key="7">
    <source>
        <dbReference type="ARBA" id="ARBA00022692"/>
    </source>
</evidence>
<dbReference type="FunFam" id="1.20.120.1770:FF:000001">
    <property type="entry name" value="Cytochrome b reductase 1"/>
    <property type="match status" value="1"/>
</dbReference>
<evidence type="ECO:0000256" key="10">
    <source>
        <dbReference type="ARBA" id="ARBA00022967"/>
    </source>
</evidence>
<dbReference type="GO" id="GO:0046872">
    <property type="term" value="F:metal ion binding"/>
    <property type="evidence" value="ECO:0007669"/>
    <property type="project" value="UniProtKB-KW"/>
</dbReference>
<gene>
    <name evidence="26" type="ORF">MDA_GLEAN10009055</name>
</gene>
<evidence type="ECO:0000256" key="13">
    <source>
        <dbReference type="ARBA" id="ARBA00023002"/>
    </source>
</evidence>
<accession>L5LC22</accession>
<dbReference type="EC" id="7.2.1.3" evidence="18"/>
<feature type="transmembrane region" description="Helical" evidence="24">
    <location>
        <begin position="81"/>
        <end position="102"/>
    </location>
</feature>
<dbReference type="PANTHER" id="PTHR10106:SF38">
    <property type="entry name" value="LYSOSOMAL MEMBRANE ASCORBATE-DEPENDENT FERRIREDUCTASE CYB561A3"/>
    <property type="match status" value="1"/>
</dbReference>
<evidence type="ECO:0000256" key="4">
    <source>
        <dbReference type="ARBA" id="ARBA00011738"/>
    </source>
</evidence>
<dbReference type="InterPro" id="IPR043205">
    <property type="entry name" value="CYB561/CYBRD1-like"/>
</dbReference>
<keyword evidence="17" id="KW-0458">Lysosome</keyword>
<evidence type="ECO:0000256" key="3">
    <source>
        <dbReference type="ARBA" id="ARBA00004155"/>
    </source>
</evidence>
<evidence type="ECO:0000256" key="14">
    <source>
        <dbReference type="ARBA" id="ARBA00023004"/>
    </source>
</evidence>
<protein>
    <recommendedName>
        <fullName evidence="19">Lysosomal membrane ascorbate-dependent ferrireductase CYB561A3</fullName>
        <ecNumber evidence="18">7.2.1.3</ecNumber>
    </recommendedName>
    <alternativeName>
        <fullName evidence="21">Cytochrome b ascorbate-dependent protein 3</fullName>
    </alternativeName>
    <alternativeName>
        <fullName evidence="20">Lysosomal cytochrome b</fullName>
    </alternativeName>
</protein>
<keyword evidence="15 24" id="KW-0472">Membrane</keyword>
<keyword evidence="8" id="KW-0479">Metal-binding</keyword>
<feature type="transmembrane region" description="Helical" evidence="24">
    <location>
        <begin position="198"/>
        <end position="218"/>
    </location>
</feature>
<evidence type="ECO:0000256" key="9">
    <source>
        <dbReference type="ARBA" id="ARBA00022753"/>
    </source>
</evidence>
<evidence type="ECO:0000256" key="22">
    <source>
        <dbReference type="ARBA" id="ARBA00046132"/>
    </source>
</evidence>
<feature type="transmembrane region" description="Helical" evidence="24">
    <location>
        <begin position="49"/>
        <end position="69"/>
    </location>
</feature>